<dbReference type="AlphaFoldDB" id="A0A8A7KIG8"/>
<organism evidence="2 3">
    <name type="scientific">Iocasia fonsfrigidae</name>
    <dbReference type="NCBI Taxonomy" id="2682810"/>
    <lineage>
        <taxon>Bacteria</taxon>
        <taxon>Bacillati</taxon>
        <taxon>Bacillota</taxon>
        <taxon>Clostridia</taxon>
        <taxon>Halanaerobiales</taxon>
        <taxon>Halanaerobiaceae</taxon>
        <taxon>Iocasia</taxon>
    </lineage>
</organism>
<dbReference type="InterPro" id="IPR050490">
    <property type="entry name" value="Bact_solute-bd_prot1"/>
</dbReference>
<dbReference type="Pfam" id="PF13416">
    <property type="entry name" value="SBP_bac_8"/>
    <property type="match status" value="1"/>
</dbReference>
<evidence type="ECO:0000256" key="1">
    <source>
        <dbReference type="SAM" id="SignalP"/>
    </source>
</evidence>
<dbReference type="InterPro" id="IPR006059">
    <property type="entry name" value="SBP"/>
</dbReference>
<reference evidence="2" key="1">
    <citation type="submission" date="2019-12" db="EMBL/GenBank/DDBJ databases">
        <authorList>
            <person name="zhang j."/>
            <person name="sun C.M."/>
        </authorList>
    </citation>
    <scope>NUCLEOTIDE SEQUENCE</scope>
    <source>
        <strain evidence="2">NS-1</strain>
    </source>
</reference>
<dbReference type="PANTHER" id="PTHR43649">
    <property type="entry name" value="ARABINOSE-BINDING PROTEIN-RELATED"/>
    <property type="match status" value="1"/>
</dbReference>
<dbReference type="Proteomes" id="UP000665020">
    <property type="component" value="Chromosome"/>
</dbReference>
<dbReference type="EMBL" id="CP046640">
    <property type="protein sequence ID" value="QTL97934.1"/>
    <property type="molecule type" value="Genomic_DNA"/>
</dbReference>
<sequence>MKKLVVLLTIATMLVFAAVASATEITFWAMTNGPSEAHYEWMAKTAAEFEAETGIKVKFEEIGWDSLNRLTNTVITGEGAQVFQIGNTWQGLFAATGGVLEFDLDDFDEFMGAPLASATYDGKVYGIPWFAETRCLFYNTEMFKKAGITTPPGTWNEVMDAGQKIIDKYGEGSAFAIAGTSAWDLIHNYAMLLWSFGGEMLVDGKAVFNSQAGYDAIDYWVGLLDSGLADPACAEYNQPQANAAFNNGDVAMTITEPSQIPVIADENSDLPYDIVQPPAGPAGRGAFAGGSNIVIRKNAPAEEIEAAKAWVQFLMRKENLVSYCKDQCNFLPTTKEAFNDPYFASGKLVVFKKTLSYAKAYPTLAEWGEIETSIQGNFSNVLTEWVEGNYDENSAEEYLDAAAAEVNLILGN</sequence>
<dbReference type="Gene3D" id="3.40.190.10">
    <property type="entry name" value="Periplasmic binding protein-like II"/>
    <property type="match status" value="1"/>
</dbReference>
<dbReference type="PANTHER" id="PTHR43649:SF12">
    <property type="entry name" value="DIACETYLCHITOBIOSE BINDING PROTEIN DASA"/>
    <property type="match status" value="1"/>
</dbReference>
<proteinExistence type="predicted"/>
<dbReference type="KEGG" id="ifn:GM661_08060"/>
<feature type="chain" id="PRO_5032942940" evidence="1">
    <location>
        <begin position="23"/>
        <end position="412"/>
    </location>
</feature>
<keyword evidence="1" id="KW-0732">Signal</keyword>
<dbReference type="SUPFAM" id="SSF53850">
    <property type="entry name" value="Periplasmic binding protein-like II"/>
    <property type="match status" value="1"/>
</dbReference>
<evidence type="ECO:0000313" key="2">
    <source>
        <dbReference type="EMBL" id="QTL97934.1"/>
    </source>
</evidence>
<keyword evidence="3" id="KW-1185">Reference proteome</keyword>
<dbReference type="RefSeq" id="WP_230869545.1">
    <property type="nucleotide sequence ID" value="NZ_CP046640.1"/>
</dbReference>
<feature type="signal peptide" evidence="1">
    <location>
        <begin position="1"/>
        <end position="22"/>
    </location>
</feature>
<protein>
    <submittedName>
        <fullName evidence="2">Extracellular solute-binding protein</fullName>
    </submittedName>
</protein>
<name>A0A8A7KIG8_9FIRM</name>
<accession>A0A8A7KIG8</accession>
<evidence type="ECO:0000313" key="3">
    <source>
        <dbReference type="Proteomes" id="UP000665020"/>
    </source>
</evidence>
<gene>
    <name evidence="2" type="ORF">GM661_08060</name>
</gene>